<dbReference type="GO" id="GO:0009401">
    <property type="term" value="P:phosphoenolpyruvate-dependent sugar phosphotransferase system"/>
    <property type="evidence" value="ECO:0007669"/>
    <property type="project" value="UniProtKB-KW"/>
</dbReference>
<gene>
    <name evidence="6" type="ORF">HOLDEFILI_00501</name>
</gene>
<dbReference type="Pfam" id="PF02255">
    <property type="entry name" value="PTS_IIA"/>
    <property type="match status" value="1"/>
</dbReference>
<dbReference type="AlphaFoldDB" id="B9Y3X1"/>
<keyword evidence="3" id="KW-0808">Transferase</keyword>
<dbReference type="PANTHER" id="PTHR34382">
    <property type="entry name" value="PTS SYSTEM N,N'-DIACETYLCHITOBIOSE-SPECIFIC EIIA COMPONENT"/>
    <property type="match status" value="1"/>
</dbReference>
<sequence length="99" mass="10802">MIIANAGDGKSSCMEALDYAEAGDWEAARQALAVADEAIVKAHEIHTKLLVEEARDPAALPMTMMLIHASNHLTAAEVSREFAERLLKMQVQKNGEEVK</sequence>
<evidence type="ECO:0000256" key="3">
    <source>
        <dbReference type="ARBA" id="ARBA00022679"/>
    </source>
</evidence>
<dbReference type="PANTHER" id="PTHR34382:SF7">
    <property type="entry name" value="PTS SYSTEM N,N'-DIACETYLCHITOBIOSE-SPECIFIC EIIA COMPONENT"/>
    <property type="match status" value="1"/>
</dbReference>
<dbReference type="PROSITE" id="PS51095">
    <property type="entry name" value="PTS_EIIA_TYPE_3"/>
    <property type="match status" value="1"/>
</dbReference>
<dbReference type="InterPro" id="IPR036542">
    <property type="entry name" value="PTS_IIA_lac/cel_sf"/>
</dbReference>
<evidence type="ECO:0000313" key="7">
    <source>
        <dbReference type="Proteomes" id="UP000005950"/>
    </source>
</evidence>
<evidence type="ECO:0000256" key="5">
    <source>
        <dbReference type="PROSITE-ProRule" id="PRU00418"/>
    </source>
</evidence>
<dbReference type="EMBL" id="ACCF01000032">
    <property type="protein sequence ID" value="EEF69315.1"/>
    <property type="molecule type" value="Genomic_DNA"/>
</dbReference>
<reference evidence="6 7" key="1">
    <citation type="submission" date="2008-12" db="EMBL/GenBank/DDBJ databases">
        <authorList>
            <person name="Fulton L."/>
            <person name="Clifton S."/>
            <person name="Fulton B."/>
            <person name="Xu J."/>
            <person name="Minx P."/>
            <person name="Pepin K.H."/>
            <person name="Johnson M."/>
            <person name="Bhonagiri V."/>
            <person name="Nash W.E."/>
            <person name="Mardis E.R."/>
            <person name="Wilson R.K."/>
        </authorList>
    </citation>
    <scope>NUCLEOTIDE SEQUENCE [LARGE SCALE GENOMIC DNA]</scope>
    <source>
        <strain evidence="6 7">DSM 12042</strain>
    </source>
</reference>
<comment type="caution">
    <text evidence="6">The sequence shown here is derived from an EMBL/GenBank/DDBJ whole genome shotgun (WGS) entry which is preliminary data.</text>
</comment>
<dbReference type="HOGENOM" id="CLU_152490_0_0_9"/>
<evidence type="ECO:0000256" key="2">
    <source>
        <dbReference type="ARBA" id="ARBA00022597"/>
    </source>
</evidence>
<evidence type="ECO:0000313" key="6">
    <source>
        <dbReference type="EMBL" id="EEF69315.1"/>
    </source>
</evidence>
<dbReference type="Proteomes" id="UP000005950">
    <property type="component" value="Unassembled WGS sequence"/>
</dbReference>
<dbReference type="GO" id="GO:0016740">
    <property type="term" value="F:transferase activity"/>
    <property type="evidence" value="ECO:0007669"/>
    <property type="project" value="UniProtKB-KW"/>
</dbReference>
<proteinExistence type="predicted"/>
<organism evidence="6 7">
    <name type="scientific">Holdemania filiformis DSM 12042</name>
    <dbReference type="NCBI Taxonomy" id="545696"/>
    <lineage>
        <taxon>Bacteria</taxon>
        <taxon>Bacillati</taxon>
        <taxon>Bacillota</taxon>
        <taxon>Erysipelotrichia</taxon>
        <taxon>Erysipelotrichales</taxon>
        <taxon>Erysipelotrichaceae</taxon>
        <taxon>Holdemania</taxon>
    </lineage>
</organism>
<protein>
    <submittedName>
        <fullName evidence="6">PTS system, Lactose/Cellobiose specific IIA subunit</fullName>
    </submittedName>
</protein>
<evidence type="ECO:0000256" key="4">
    <source>
        <dbReference type="ARBA" id="ARBA00022683"/>
    </source>
</evidence>
<evidence type="ECO:0000256" key="1">
    <source>
        <dbReference type="ARBA" id="ARBA00022448"/>
    </source>
</evidence>
<feature type="modified residue" description="Phosphohistidine; by HPr" evidence="5">
    <location>
        <position position="68"/>
    </location>
</feature>
<dbReference type="InterPro" id="IPR003188">
    <property type="entry name" value="PTS_IIA_lac/cel"/>
</dbReference>
<keyword evidence="4" id="KW-0598">Phosphotransferase system</keyword>
<dbReference type="eggNOG" id="COG1447">
    <property type="taxonomic scope" value="Bacteria"/>
</dbReference>
<reference evidence="6 7" key="2">
    <citation type="submission" date="2009-02" db="EMBL/GenBank/DDBJ databases">
        <title>Draft genome sequence of Holdemania filiformis DSM 12042.</title>
        <authorList>
            <person name="Sudarsanam P."/>
            <person name="Ley R."/>
            <person name="Guruge J."/>
            <person name="Turnbaugh P.J."/>
            <person name="Mahowald M."/>
            <person name="Liep D."/>
            <person name="Gordon J."/>
        </authorList>
    </citation>
    <scope>NUCLEOTIDE SEQUENCE [LARGE SCALE GENOMIC DNA]</scope>
    <source>
        <strain evidence="6 7">DSM 12042</strain>
    </source>
</reference>
<name>B9Y3X1_9FIRM</name>
<keyword evidence="1" id="KW-0813">Transport</keyword>
<accession>B9Y3X1</accession>
<dbReference type="Gene3D" id="1.20.58.80">
    <property type="entry name" value="Phosphotransferase system, lactose/cellobiose-type IIA subunit"/>
    <property type="match status" value="1"/>
</dbReference>
<dbReference type="STRING" id="545696.HOLDEFILI_00501"/>
<dbReference type="SUPFAM" id="SSF46973">
    <property type="entry name" value="Enzyme IIa from lactose specific PTS, IIa-lac"/>
    <property type="match status" value="1"/>
</dbReference>
<keyword evidence="2" id="KW-0762">Sugar transport</keyword>